<dbReference type="Proteomes" id="UP000053060">
    <property type="component" value="Unassembled WGS sequence"/>
</dbReference>
<evidence type="ECO:0000313" key="3">
    <source>
        <dbReference type="Proteomes" id="UP000053060"/>
    </source>
</evidence>
<protein>
    <submittedName>
        <fullName evidence="2">Uncharacterized protein</fullName>
    </submittedName>
</protein>
<organism evidence="2 3">
    <name type="scientific">Rhodococcus pyridinivorans KG-16</name>
    <dbReference type="NCBI Taxonomy" id="1441730"/>
    <lineage>
        <taxon>Bacteria</taxon>
        <taxon>Bacillati</taxon>
        <taxon>Actinomycetota</taxon>
        <taxon>Actinomycetes</taxon>
        <taxon>Mycobacteriales</taxon>
        <taxon>Nocardiaceae</taxon>
        <taxon>Rhodococcus</taxon>
    </lineage>
</organism>
<sequence>MSSGEQEQTEVLGESDWDDQDLLTIDEASERLVVEIAALRDSLQQEPDGAEHDKSTARLRLMERVLESLEKGPSPLASIEPNPNRSGG</sequence>
<dbReference type="PATRIC" id="fig|1441730.3.peg.5303"/>
<feature type="region of interest" description="Disordered" evidence="1">
    <location>
        <begin position="67"/>
        <end position="88"/>
    </location>
</feature>
<feature type="region of interest" description="Disordered" evidence="1">
    <location>
        <begin position="1"/>
        <end position="22"/>
    </location>
</feature>
<evidence type="ECO:0000313" key="2">
    <source>
        <dbReference type="EMBL" id="KSZ56089.1"/>
    </source>
</evidence>
<gene>
    <name evidence="2" type="ORF">Z045_25185</name>
</gene>
<proteinExistence type="predicted"/>
<dbReference type="RefSeq" id="WP_060655048.1">
    <property type="nucleotide sequence ID" value="NZ_AZXY01000023.1"/>
</dbReference>
<dbReference type="AlphaFoldDB" id="A0A0V9UDN0"/>
<comment type="caution">
    <text evidence="2">The sequence shown here is derived from an EMBL/GenBank/DDBJ whole genome shotgun (WGS) entry which is preliminary data.</text>
</comment>
<reference evidence="3" key="1">
    <citation type="submission" date="2015-01" db="EMBL/GenBank/DDBJ databases">
        <title>Draft genome sequence of Rhodococcus pyridinivorans strain KG-16, a hydrocarbon-degrading bacterium.</title>
        <authorList>
            <person name="Aggarwal R.K."/>
            <person name="Dawar C."/>
        </authorList>
    </citation>
    <scope>NUCLEOTIDE SEQUENCE [LARGE SCALE GENOMIC DNA]</scope>
    <source>
        <strain evidence="3">KG-16</strain>
    </source>
</reference>
<dbReference type="EMBL" id="AZXY01000023">
    <property type="protein sequence ID" value="KSZ56089.1"/>
    <property type="molecule type" value="Genomic_DNA"/>
</dbReference>
<reference evidence="2 3" key="2">
    <citation type="journal article" date="2016" name="Genome Announc.">
        <title>Draft Genome Sequence of a Versatile Hydrocarbon-Degrading Bacterium, Rhodococcus pyridinivorans Strain KG-16, Collected from Oil Fields in India.</title>
        <authorList>
            <person name="Aggarwal R.K."/>
            <person name="Dawar C."/>
            <person name="Phanindranath R."/>
            <person name="Mutnuri L."/>
            <person name="Dayal A.M."/>
        </authorList>
    </citation>
    <scope>NUCLEOTIDE SEQUENCE [LARGE SCALE GENOMIC DNA]</scope>
    <source>
        <strain evidence="2 3">KG-16</strain>
    </source>
</reference>
<name>A0A0V9UDN0_9NOCA</name>
<accession>A0A0V9UDN0</accession>
<evidence type="ECO:0000256" key="1">
    <source>
        <dbReference type="SAM" id="MobiDB-lite"/>
    </source>
</evidence>